<dbReference type="Pfam" id="PF10551">
    <property type="entry name" value="MULE"/>
    <property type="match status" value="1"/>
</dbReference>
<evidence type="ECO:0000313" key="3">
    <source>
        <dbReference type="Proteomes" id="UP000235145"/>
    </source>
</evidence>
<evidence type="ECO:0000259" key="1">
    <source>
        <dbReference type="Pfam" id="PF10551"/>
    </source>
</evidence>
<feature type="domain" description="MULE transposase" evidence="1">
    <location>
        <begin position="265"/>
        <end position="301"/>
    </location>
</feature>
<dbReference type="Proteomes" id="UP000235145">
    <property type="component" value="Unassembled WGS sequence"/>
</dbReference>
<sequence length="534" mass="62519">MTTVMDDLDMHDIENNHLDEENHQFVVNLVIFMDDLYMNDIVNKHYDEENHQFIFGDSKILHNKENQSKTQFKLQSDNVAAQYGSCKQFIGSKGSFFWILEVEASWIPLMGSFSKDIKDAINNCKHTNCNDFFAFTVIPSSSEVCMWRFKQQKYHKLINQDCMHLSRAKCQLDVVDQAFIHKLSSEKVGATTTYRLMCVIKGGYEFVDRLEKITRDINCHVWGTDANLLITKLQNRIVWCLYLLLEFIITKGASHLELSFLKCFGKAPIMVVTDQDPTIKKAIEIVLPHTRHRFCVWHIRSKLPMKVSWETINELDFKVNYNSIVWDSKIAMKDFEMRWDALMVDISYKTIIGFQPILKMYRCRESENSKFNRVSHHGYTLHNFMNAFESVMKRQRNSHIKFDFDTSTIIPIIKTPLEDMEKHASIAYTRNIILMVHREILHSLVSCSGVVSDICIVKRKKTVVEKKKVDINCEWDINTSEGDYEISDIQKILSINILKRLRRDIIQTTFLKRTFRYGDSSGNVEKDYEAKKTN</sequence>
<protein>
    <recommendedName>
        <fullName evidence="1">MULE transposase domain-containing protein</fullName>
    </recommendedName>
</protein>
<comment type="caution">
    <text evidence="2">The sequence shown here is derived from an EMBL/GenBank/DDBJ whole genome shotgun (WGS) entry which is preliminary data.</text>
</comment>
<gene>
    <name evidence="2" type="ORF">LSAT_V11C400188510</name>
</gene>
<name>A0A9R1VP46_LACSA</name>
<keyword evidence="3" id="KW-1185">Reference proteome</keyword>
<accession>A0A9R1VP46</accession>
<reference evidence="2 3" key="1">
    <citation type="journal article" date="2017" name="Nat. Commun.">
        <title>Genome assembly with in vitro proximity ligation data and whole-genome triplication in lettuce.</title>
        <authorList>
            <person name="Reyes-Chin-Wo S."/>
            <person name="Wang Z."/>
            <person name="Yang X."/>
            <person name="Kozik A."/>
            <person name="Arikit S."/>
            <person name="Song C."/>
            <person name="Xia L."/>
            <person name="Froenicke L."/>
            <person name="Lavelle D.O."/>
            <person name="Truco M.J."/>
            <person name="Xia R."/>
            <person name="Zhu S."/>
            <person name="Xu C."/>
            <person name="Xu H."/>
            <person name="Xu X."/>
            <person name="Cox K."/>
            <person name="Korf I."/>
            <person name="Meyers B.C."/>
            <person name="Michelmore R.W."/>
        </authorList>
    </citation>
    <scope>NUCLEOTIDE SEQUENCE [LARGE SCALE GENOMIC DNA]</scope>
    <source>
        <strain evidence="3">cv. Salinas</strain>
        <tissue evidence="2">Seedlings</tissue>
    </source>
</reference>
<dbReference type="AlphaFoldDB" id="A0A9R1VP46"/>
<dbReference type="InterPro" id="IPR018289">
    <property type="entry name" value="MULE_transposase_dom"/>
</dbReference>
<evidence type="ECO:0000313" key="2">
    <source>
        <dbReference type="EMBL" id="KAJ0209926.1"/>
    </source>
</evidence>
<organism evidence="2 3">
    <name type="scientific">Lactuca sativa</name>
    <name type="common">Garden lettuce</name>
    <dbReference type="NCBI Taxonomy" id="4236"/>
    <lineage>
        <taxon>Eukaryota</taxon>
        <taxon>Viridiplantae</taxon>
        <taxon>Streptophyta</taxon>
        <taxon>Embryophyta</taxon>
        <taxon>Tracheophyta</taxon>
        <taxon>Spermatophyta</taxon>
        <taxon>Magnoliopsida</taxon>
        <taxon>eudicotyledons</taxon>
        <taxon>Gunneridae</taxon>
        <taxon>Pentapetalae</taxon>
        <taxon>asterids</taxon>
        <taxon>campanulids</taxon>
        <taxon>Asterales</taxon>
        <taxon>Asteraceae</taxon>
        <taxon>Cichorioideae</taxon>
        <taxon>Cichorieae</taxon>
        <taxon>Lactucinae</taxon>
        <taxon>Lactuca</taxon>
    </lineage>
</organism>
<dbReference type="PANTHER" id="PTHR47718:SF12">
    <property type="entry name" value="PROTEIN FAR1-RELATED SEQUENCE"/>
    <property type="match status" value="1"/>
</dbReference>
<dbReference type="EMBL" id="NBSK02000004">
    <property type="protein sequence ID" value="KAJ0209926.1"/>
    <property type="molecule type" value="Genomic_DNA"/>
</dbReference>
<proteinExistence type="predicted"/>
<dbReference type="PANTHER" id="PTHR47718">
    <property type="entry name" value="OS01G0519700 PROTEIN"/>
    <property type="match status" value="1"/>
</dbReference>